<dbReference type="GO" id="GO:0005886">
    <property type="term" value="C:plasma membrane"/>
    <property type="evidence" value="ECO:0007669"/>
    <property type="project" value="TreeGrafter"/>
</dbReference>
<dbReference type="OMA" id="TWRNYTL"/>
<comment type="subcellular location">
    <subcellularLocation>
        <location evidence="1">Membrane</location>
        <topology evidence="1">Multi-pass membrane protein</topology>
    </subcellularLocation>
</comment>
<keyword evidence="3 5" id="KW-1133">Transmembrane helix</keyword>
<feature type="transmembrane region" description="Helical" evidence="5">
    <location>
        <begin position="255"/>
        <end position="276"/>
    </location>
</feature>
<feature type="transmembrane region" description="Helical" evidence="5">
    <location>
        <begin position="324"/>
        <end position="342"/>
    </location>
</feature>
<dbReference type="InterPro" id="IPR036259">
    <property type="entry name" value="MFS_trans_sf"/>
</dbReference>
<feature type="transmembrane region" description="Helical" evidence="5">
    <location>
        <begin position="91"/>
        <end position="109"/>
    </location>
</feature>
<feature type="domain" description="Major facilitator superfamily (MFS) profile" evidence="6">
    <location>
        <begin position="26"/>
        <end position="438"/>
    </location>
</feature>
<feature type="transmembrane region" description="Helical" evidence="5">
    <location>
        <begin position="115"/>
        <end position="137"/>
    </location>
</feature>
<feature type="transmembrane region" description="Helical" evidence="5">
    <location>
        <begin position="180"/>
        <end position="200"/>
    </location>
</feature>
<dbReference type="Proteomes" id="UP000060132">
    <property type="component" value="Chromosome"/>
</dbReference>
<feature type="transmembrane region" description="Helical" evidence="5">
    <location>
        <begin position="348"/>
        <end position="370"/>
    </location>
</feature>
<organism evidence="7 8">
    <name type="scientific">Haemophilus ducreyi</name>
    <dbReference type="NCBI Taxonomy" id="730"/>
    <lineage>
        <taxon>Bacteria</taxon>
        <taxon>Pseudomonadati</taxon>
        <taxon>Pseudomonadota</taxon>
        <taxon>Gammaproteobacteria</taxon>
        <taxon>Pasteurellales</taxon>
        <taxon>Pasteurellaceae</taxon>
        <taxon>Haemophilus</taxon>
    </lineage>
</organism>
<feature type="transmembrane region" description="Helical" evidence="5">
    <location>
        <begin position="414"/>
        <end position="432"/>
    </location>
</feature>
<evidence type="ECO:0000256" key="4">
    <source>
        <dbReference type="ARBA" id="ARBA00023136"/>
    </source>
</evidence>
<dbReference type="SUPFAM" id="SSF103473">
    <property type="entry name" value="MFS general substrate transporter"/>
    <property type="match status" value="1"/>
</dbReference>
<dbReference type="PANTHER" id="PTHR23508:SF10">
    <property type="entry name" value="CARBOXYLIC ACID TRANSPORTER PROTEIN HOMOLOG"/>
    <property type="match status" value="1"/>
</dbReference>
<keyword evidence="2 5" id="KW-0812">Transmembrane</keyword>
<reference evidence="7 8" key="1">
    <citation type="journal article" date="2015" name="PLoS Negl. Trop. Dis.">
        <title>Haemophilus ducreyi Cutaneous Ulcer Strains Are Nearly Identical to Class I Genital Ulcer Strains.</title>
        <authorList>
            <person name="Gangaiah D."/>
            <person name="Webb K.M."/>
            <person name="Humphreys T.L."/>
            <person name="Fortney K.R."/>
            <person name="Toh E."/>
            <person name="Tai A."/>
            <person name="Katz S.S."/>
            <person name="Pillay A."/>
            <person name="Chen C.Y."/>
            <person name="Roberts S.A."/>
            <person name="Munson R.S.Jr."/>
            <person name="Spinola S.M."/>
        </authorList>
    </citation>
    <scope>NUCLEOTIDE SEQUENCE [LARGE SCALE GENOMIC DNA]</scope>
    <source>
        <strain evidence="8">CLU2</strain>
    </source>
</reference>
<dbReference type="AlphaFoldDB" id="A0AAC8UDM8"/>
<feature type="transmembrane region" description="Helical" evidence="5">
    <location>
        <begin position="62"/>
        <end position="84"/>
    </location>
</feature>
<dbReference type="PANTHER" id="PTHR23508">
    <property type="entry name" value="CARBOXYLIC ACID TRANSPORTER PROTEIN HOMOLOG"/>
    <property type="match status" value="1"/>
</dbReference>
<dbReference type="InterPro" id="IPR020846">
    <property type="entry name" value="MFS_dom"/>
</dbReference>
<dbReference type="PROSITE" id="PS50850">
    <property type="entry name" value="MFS"/>
    <property type="match status" value="1"/>
</dbReference>
<dbReference type="Pfam" id="PF07690">
    <property type="entry name" value="MFS_1"/>
    <property type="match status" value="1"/>
</dbReference>
<feature type="transmembrane region" description="Helical" evidence="5">
    <location>
        <begin position="296"/>
        <end position="315"/>
    </location>
</feature>
<keyword evidence="4 5" id="KW-0472">Membrane</keyword>
<evidence type="ECO:0000313" key="7">
    <source>
        <dbReference type="EMBL" id="AKO33049.1"/>
    </source>
</evidence>
<dbReference type="Gene3D" id="1.20.1250.20">
    <property type="entry name" value="MFS general substrate transporter like domains"/>
    <property type="match status" value="1"/>
</dbReference>
<dbReference type="EMBL" id="CP011219">
    <property type="protein sequence ID" value="AKO33049.1"/>
    <property type="molecule type" value="Genomic_DNA"/>
</dbReference>
<evidence type="ECO:0000256" key="5">
    <source>
        <dbReference type="SAM" id="Phobius"/>
    </source>
</evidence>
<accession>A0AAC8UDM8</accession>
<feature type="transmembrane region" description="Helical" evidence="5">
    <location>
        <begin position="21"/>
        <end position="50"/>
    </location>
</feature>
<protein>
    <submittedName>
        <fullName evidence="7">MFS transporter</fullName>
    </submittedName>
</protein>
<dbReference type="RefSeq" id="WP_010944779.1">
    <property type="nucleotide sequence ID" value="NZ_CP011218.1"/>
</dbReference>
<dbReference type="GO" id="GO:0046943">
    <property type="term" value="F:carboxylic acid transmembrane transporter activity"/>
    <property type="evidence" value="ECO:0007669"/>
    <property type="project" value="TreeGrafter"/>
</dbReference>
<sequence>MKDEKLRKNLRHTIDISPMSKYQWAIVLMATIMNFLDGFDVLAIAFTASAISQDFALTKTEFGVLVSVGLMGMTMGSLVLTPLADKIGCRLMLLIAVTFSAIGMAISAISQSYEMLGFSRVITGLGVGGILVGTNVMTSEYSSAKWRSLAISICSAGFGIDAMSGGILAATLQIEYGWQSIYAIGAILAVLSGLMLFFYLPESIGYLTAKQPANALHRLNQITNKLGLVGVWQLTDKNNNPPAKLPISLLFSKQYLRATLVLWSAFFAIMFSFYFINSWTPALLKEAGMSMQASVNIGLMISLGGAFGSLLYGLIASRWAAKSVLMLFSVLSAIAIILFTYYANHLSIAMIIGIIVGVFVNGCVSGLYAITPMTYAANIRSTGVGCAISAGRIGSILAPTIAGILLDGGLAKQDLYLCVAAIMLVATFILVFKKPHIDAVA</sequence>
<evidence type="ECO:0000313" key="8">
    <source>
        <dbReference type="Proteomes" id="UP000060132"/>
    </source>
</evidence>
<dbReference type="InterPro" id="IPR011701">
    <property type="entry name" value="MFS"/>
</dbReference>
<evidence type="ECO:0000256" key="3">
    <source>
        <dbReference type="ARBA" id="ARBA00022989"/>
    </source>
</evidence>
<feature type="transmembrane region" description="Helical" evidence="5">
    <location>
        <begin position="149"/>
        <end position="174"/>
    </location>
</feature>
<proteinExistence type="predicted"/>
<feature type="transmembrane region" description="Helical" evidence="5">
    <location>
        <begin position="382"/>
        <end position="402"/>
    </location>
</feature>
<evidence type="ECO:0000256" key="2">
    <source>
        <dbReference type="ARBA" id="ARBA00022692"/>
    </source>
</evidence>
<name>A0AAC8UDM8_HAEDC</name>
<gene>
    <name evidence="7" type="ORF">RZ57_03290</name>
</gene>
<evidence type="ECO:0000259" key="6">
    <source>
        <dbReference type="PROSITE" id="PS50850"/>
    </source>
</evidence>
<evidence type="ECO:0000256" key="1">
    <source>
        <dbReference type="ARBA" id="ARBA00004141"/>
    </source>
</evidence>